<comment type="caution">
    <text evidence="1">The sequence shown here is derived from an EMBL/GenBank/DDBJ whole genome shotgun (WGS) entry which is preliminary data.</text>
</comment>
<dbReference type="EMBL" id="SMRU01000023">
    <property type="protein sequence ID" value="TDF92426.1"/>
    <property type="molecule type" value="Genomic_DNA"/>
</dbReference>
<name>A0A4R5KBJ7_9MICC</name>
<evidence type="ECO:0000313" key="1">
    <source>
        <dbReference type="EMBL" id="TDF92426.1"/>
    </source>
</evidence>
<dbReference type="RefSeq" id="WP_133205613.1">
    <property type="nucleotide sequence ID" value="NZ_SMRU01000023.1"/>
</dbReference>
<dbReference type="OrthoDB" id="4948849at2"/>
<organism evidence="1 2">
    <name type="scientific">Arthrobacter terricola</name>
    <dbReference type="NCBI Taxonomy" id="2547396"/>
    <lineage>
        <taxon>Bacteria</taxon>
        <taxon>Bacillati</taxon>
        <taxon>Actinomycetota</taxon>
        <taxon>Actinomycetes</taxon>
        <taxon>Micrococcales</taxon>
        <taxon>Micrococcaceae</taxon>
        <taxon>Arthrobacter</taxon>
    </lineage>
</organism>
<evidence type="ECO:0000313" key="2">
    <source>
        <dbReference type="Proteomes" id="UP000295511"/>
    </source>
</evidence>
<gene>
    <name evidence="1" type="ORF">E1809_17955</name>
</gene>
<accession>A0A4R5KBJ7</accession>
<dbReference type="AlphaFoldDB" id="A0A4R5KBJ7"/>
<dbReference type="Proteomes" id="UP000295511">
    <property type="component" value="Unassembled WGS sequence"/>
</dbReference>
<reference evidence="1 2" key="1">
    <citation type="submission" date="2019-03" db="EMBL/GenBank/DDBJ databases">
        <title>Whole genome sequence of Arthrobacter sp JH1-1.</title>
        <authorList>
            <person name="Trinh H.N."/>
        </authorList>
    </citation>
    <scope>NUCLEOTIDE SEQUENCE [LARGE SCALE GENOMIC DNA]</scope>
    <source>
        <strain evidence="1 2">JH1-1</strain>
    </source>
</reference>
<sequence length="69" mass="7751">MDDPRKTAREYLQRGTATLDQLWARYWGNGGSAGPAEFKAYLYAVHDPPAQELEILGWAVTEIITDIPD</sequence>
<proteinExistence type="predicted"/>
<protein>
    <submittedName>
        <fullName evidence="1">Uncharacterized protein</fullName>
    </submittedName>
</protein>
<keyword evidence="2" id="KW-1185">Reference proteome</keyword>